<evidence type="ECO:0000313" key="13">
    <source>
        <dbReference type="EnsemblPlants" id="Pp3c9_12680V3.1"/>
    </source>
</evidence>
<dbReference type="NCBIfam" id="NF003588">
    <property type="entry name" value="PRK05254.1-1"/>
    <property type="match status" value="1"/>
</dbReference>
<evidence type="ECO:0000256" key="3">
    <source>
        <dbReference type="ARBA" id="ARBA00022679"/>
    </source>
</evidence>
<dbReference type="EMBL" id="ABEU02000009">
    <property type="protein sequence ID" value="PNR48144.1"/>
    <property type="molecule type" value="Genomic_DNA"/>
</dbReference>
<dbReference type="InterPro" id="IPR007081">
    <property type="entry name" value="RNA_pol_Rpb1_5"/>
</dbReference>
<comment type="function">
    <text evidence="10">Excises uracil residues from the DNA which can arise as a result of misincorporation of dUMP residues by DNA polymerase or due to deamination of cytosine.</text>
</comment>
<dbReference type="NCBIfam" id="TIGR00628">
    <property type="entry name" value="ung"/>
    <property type="match status" value="1"/>
</dbReference>
<dbReference type="EnsemblPlants" id="Pp3c9_12680V3.1">
    <property type="protein sequence ID" value="Pp3c9_12680V3.1"/>
    <property type="gene ID" value="Pp3c9_12680"/>
</dbReference>
<evidence type="ECO:0000313" key="12">
    <source>
        <dbReference type="EMBL" id="PNR48144.1"/>
    </source>
</evidence>
<dbReference type="SUPFAM" id="SSF64484">
    <property type="entry name" value="beta and beta-prime subunits of DNA dependent RNA-polymerase"/>
    <property type="match status" value="1"/>
</dbReference>
<keyword evidence="6 10" id="KW-0378">Hydrolase</keyword>
<dbReference type="InterPro" id="IPR036895">
    <property type="entry name" value="Uracil-DNA_glycosylase-like_sf"/>
</dbReference>
<dbReference type="InterPro" id="IPR002043">
    <property type="entry name" value="UDG_fam1"/>
</dbReference>
<dbReference type="GO" id="GO:0003899">
    <property type="term" value="F:DNA-directed RNA polymerase activity"/>
    <property type="evidence" value="ECO:0007669"/>
    <property type="project" value="InterPro"/>
</dbReference>
<dbReference type="GO" id="GO:0004844">
    <property type="term" value="F:uracil DNA N-glycosylase activity"/>
    <property type="evidence" value="ECO:0000318"/>
    <property type="project" value="GO_Central"/>
</dbReference>
<keyword evidence="4" id="KW-0548">Nucleotidyltransferase</keyword>
<dbReference type="GO" id="GO:0097510">
    <property type="term" value="P:base-excision repair, AP site formation via deaminated base removal"/>
    <property type="evidence" value="ECO:0000318"/>
    <property type="project" value="GO_Central"/>
</dbReference>
<evidence type="ECO:0000256" key="2">
    <source>
        <dbReference type="ARBA" id="ARBA00022478"/>
    </source>
</evidence>
<protein>
    <recommendedName>
        <fullName evidence="10">Uracil-DNA glycosylase</fullName>
        <shortName evidence="10">UDG</shortName>
        <ecNumber evidence="10">3.2.2.27</ecNumber>
    </recommendedName>
</protein>
<dbReference type="GO" id="GO:0005634">
    <property type="term" value="C:nucleus"/>
    <property type="evidence" value="ECO:0000318"/>
    <property type="project" value="GO_Central"/>
</dbReference>
<comment type="similarity">
    <text evidence="1 10">Belongs to the uracil-DNA glycosylase (UDG) superfamily. UNG family.</text>
</comment>
<dbReference type="Gene3D" id="6.10.250.2940">
    <property type="match status" value="1"/>
</dbReference>
<comment type="subcellular location">
    <subcellularLocation>
        <location evidence="10">Mitochondrion</location>
    </subcellularLocation>
    <subcellularLocation>
        <location evidence="10">Nucleus</location>
    </subcellularLocation>
</comment>
<keyword evidence="8 10" id="KW-0234">DNA repair</keyword>
<keyword evidence="2" id="KW-0240">DNA-directed RNA polymerase</keyword>
<evidence type="ECO:0000256" key="8">
    <source>
        <dbReference type="ARBA" id="ARBA00023204"/>
    </source>
</evidence>
<dbReference type="GO" id="GO:0003677">
    <property type="term" value="F:DNA binding"/>
    <property type="evidence" value="ECO:0007669"/>
    <property type="project" value="InterPro"/>
</dbReference>
<dbReference type="NCBIfam" id="NF003592">
    <property type="entry name" value="PRK05254.1-5"/>
    <property type="match status" value="1"/>
</dbReference>
<name>A0A2K1K2Z2_PHYPA</name>
<reference evidence="12 14" key="1">
    <citation type="journal article" date="2008" name="Science">
        <title>The Physcomitrella genome reveals evolutionary insights into the conquest of land by plants.</title>
        <authorList>
            <person name="Rensing S."/>
            <person name="Lang D."/>
            <person name="Zimmer A."/>
            <person name="Terry A."/>
            <person name="Salamov A."/>
            <person name="Shapiro H."/>
            <person name="Nishiyama T."/>
            <person name="Perroud P.-F."/>
            <person name="Lindquist E."/>
            <person name="Kamisugi Y."/>
            <person name="Tanahashi T."/>
            <person name="Sakakibara K."/>
            <person name="Fujita T."/>
            <person name="Oishi K."/>
            <person name="Shin-I T."/>
            <person name="Kuroki Y."/>
            <person name="Toyoda A."/>
            <person name="Suzuki Y."/>
            <person name="Hashimoto A."/>
            <person name="Yamaguchi K."/>
            <person name="Sugano A."/>
            <person name="Kohara Y."/>
            <person name="Fujiyama A."/>
            <person name="Anterola A."/>
            <person name="Aoki S."/>
            <person name="Ashton N."/>
            <person name="Barbazuk W.B."/>
            <person name="Barker E."/>
            <person name="Bennetzen J."/>
            <person name="Bezanilla M."/>
            <person name="Blankenship R."/>
            <person name="Cho S.H."/>
            <person name="Dutcher S."/>
            <person name="Estelle M."/>
            <person name="Fawcett J.A."/>
            <person name="Gundlach H."/>
            <person name="Hanada K."/>
            <person name="Heyl A."/>
            <person name="Hicks K.A."/>
            <person name="Hugh J."/>
            <person name="Lohr M."/>
            <person name="Mayer K."/>
            <person name="Melkozernov A."/>
            <person name="Murata T."/>
            <person name="Nelson D."/>
            <person name="Pils B."/>
            <person name="Prigge M."/>
            <person name="Reiss B."/>
            <person name="Renner T."/>
            <person name="Rombauts S."/>
            <person name="Rushton P."/>
            <person name="Sanderfoot A."/>
            <person name="Schween G."/>
            <person name="Shiu S.-H."/>
            <person name="Stueber K."/>
            <person name="Theodoulou F.L."/>
            <person name="Tu H."/>
            <person name="Van de Peer Y."/>
            <person name="Verrier P.J."/>
            <person name="Waters E."/>
            <person name="Wood A."/>
            <person name="Yang L."/>
            <person name="Cove D."/>
            <person name="Cuming A."/>
            <person name="Hasebe M."/>
            <person name="Lucas S."/>
            <person name="Mishler D.B."/>
            <person name="Reski R."/>
            <person name="Grigoriev I."/>
            <person name="Quatrano R.S."/>
            <person name="Boore J.L."/>
        </authorList>
    </citation>
    <scope>NUCLEOTIDE SEQUENCE [LARGE SCALE GENOMIC DNA]</scope>
    <source>
        <strain evidence="13 14">cv. Gransden 2004</strain>
    </source>
</reference>
<comment type="catalytic activity">
    <reaction evidence="10">
        <text>Hydrolyzes single-stranded DNA or mismatched double-stranded DNA and polynucleotides, releasing free uracil.</text>
        <dbReference type="EC" id="3.2.2.27"/>
    </reaction>
</comment>
<evidence type="ECO:0000313" key="14">
    <source>
        <dbReference type="Proteomes" id="UP000006727"/>
    </source>
</evidence>
<dbReference type="CDD" id="cd10027">
    <property type="entry name" value="UDG-F1-like"/>
    <property type="match status" value="1"/>
</dbReference>
<evidence type="ECO:0000259" key="11">
    <source>
        <dbReference type="SMART" id="SM00986"/>
    </source>
</evidence>
<dbReference type="Gene3D" id="6.20.50.80">
    <property type="match status" value="1"/>
</dbReference>
<dbReference type="Gene3D" id="2.40.40.20">
    <property type="match status" value="1"/>
</dbReference>
<evidence type="ECO:0000256" key="1">
    <source>
        <dbReference type="ARBA" id="ARBA00008184"/>
    </source>
</evidence>
<dbReference type="SMART" id="SM00986">
    <property type="entry name" value="UDG"/>
    <property type="match status" value="1"/>
</dbReference>
<dbReference type="Gramene" id="Pp3c9_12680V3.1">
    <property type="protein sequence ID" value="Pp3c9_12680V3.1"/>
    <property type="gene ID" value="Pp3c9_12680"/>
</dbReference>
<dbReference type="EC" id="3.2.2.27" evidence="10"/>
<dbReference type="SMART" id="SM00987">
    <property type="entry name" value="UreE_C"/>
    <property type="match status" value="1"/>
</dbReference>
<dbReference type="GO" id="GO:0005739">
    <property type="term" value="C:mitochondrion"/>
    <property type="evidence" value="ECO:0000318"/>
    <property type="project" value="GO_Central"/>
</dbReference>
<dbReference type="Gene3D" id="3.40.470.10">
    <property type="entry name" value="Uracil-DNA glycosylase-like domain"/>
    <property type="match status" value="1"/>
</dbReference>
<gene>
    <name evidence="12" type="ORF">PHYPA_012618</name>
</gene>
<keyword evidence="5 10" id="KW-0227">DNA damage</keyword>
<comment type="catalytic activity">
    <reaction evidence="9">
        <text>RNA(n) + a ribonucleoside 5'-triphosphate = RNA(n+1) + diphosphate</text>
        <dbReference type="Rhea" id="RHEA:21248"/>
        <dbReference type="Rhea" id="RHEA-COMP:14527"/>
        <dbReference type="Rhea" id="RHEA-COMP:17342"/>
        <dbReference type="ChEBI" id="CHEBI:33019"/>
        <dbReference type="ChEBI" id="CHEBI:61557"/>
        <dbReference type="ChEBI" id="CHEBI:140395"/>
        <dbReference type="EC" id="2.7.7.6"/>
    </reaction>
</comment>
<dbReference type="InterPro" id="IPR005122">
    <property type="entry name" value="Uracil-DNA_glycosylase-like"/>
</dbReference>
<dbReference type="GO" id="GO:0000428">
    <property type="term" value="C:DNA-directed RNA polymerase complex"/>
    <property type="evidence" value="ECO:0007669"/>
    <property type="project" value="UniProtKB-KW"/>
</dbReference>
<keyword evidence="7" id="KW-0804">Transcription</keyword>
<keyword evidence="3" id="KW-0808">Transferase</keyword>
<organism evidence="12">
    <name type="scientific">Physcomitrium patens</name>
    <name type="common">Spreading-leaved earth moss</name>
    <name type="synonym">Physcomitrella patens</name>
    <dbReference type="NCBI Taxonomy" id="3218"/>
    <lineage>
        <taxon>Eukaryota</taxon>
        <taxon>Viridiplantae</taxon>
        <taxon>Streptophyta</taxon>
        <taxon>Embryophyta</taxon>
        <taxon>Bryophyta</taxon>
        <taxon>Bryophytina</taxon>
        <taxon>Bryopsida</taxon>
        <taxon>Funariidae</taxon>
        <taxon>Funariales</taxon>
        <taxon>Funariaceae</taxon>
        <taxon>Physcomitrium</taxon>
    </lineage>
</organism>
<dbReference type="PANTHER" id="PTHR11264:SF0">
    <property type="entry name" value="URACIL-DNA GLYCOSYLASE"/>
    <property type="match status" value="1"/>
</dbReference>
<reference evidence="13" key="3">
    <citation type="submission" date="2020-12" db="UniProtKB">
        <authorList>
            <consortium name="EnsemblPlants"/>
        </authorList>
    </citation>
    <scope>IDENTIFICATION</scope>
</reference>
<dbReference type="HAMAP" id="MF_00148">
    <property type="entry name" value="UDG"/>
    <property type="match status" value="1"/>
</dbReference>
<evidence type="ECO:0000256" key="4">
    <source>
        <dbReference type="ARBA" id="ARBA00022695"/>
    </source>
</evidence>
<dbReference type="Pfam" id="PF03167">
    <property type="entry name" value="UDG"/>
    <property type="match status" value="1"/>
</dbReference>
<dbReference type="GO" id="GO:0006351">
    <property type="term" value="P:DNA-templated transcription"/>
    <property type="evidence" value="ECO:0007669"/>
    <property type="project" value="InterPro"/>
</dbReference>
<dbReference type="Proteomes" id="UP000006727">
    <property type="component" value="Chromosome 9"/>
</dbReference>
<accession>A0A2K1K2Z2</accession>
<dbReference type="Pfam" id="PF04983">
    <property type="entry name" value="RNA_pol_Rpb1_3"/>
    <property type="match status" value="1"/>
</dbReference>
<sequence length="546" mass="60932">MSLMAFRARMMPDSCTIRINPSVCPAFNADFDGDEMNIFCASSYPSKAECDVLLAIEKCILSPQNSMPTVYIIQDTVTGAFMMYKMNKLLKQSTLHDCIMVSHVHLDITNIRTSRDIILMLIKLVSNDSNLVIKSLTSSTIRNIIKSIFISKGGRDTSMFLGSLQKIVDRWLLEEGLSVGYDDCVNKVSPIAIEDVDVDDKNVDVVLNNIRNISQRLVVESVDKNNPLFTMIESGSKGRLNPIEYFFHCQGGREGLVNTGVNTSDAGYIQRRISKSMQDVTIQYDGTVRDGTDIVQFCYGRNNSDNSKLMLGTLIPLLIIHSTLNSYHLIMSLSLPSGWEEFIISMADELDEIVTILKREMDNGVIIFPALNDVLRAFYETPLSDVRVVMLGQEPYKGIGKANGLSFSVNKGYPVPPSLTNIFKEISDQIKSFHIPPHGDLTKWCKQSVLLLNSALTTESGSNRSHDALWQRFTKTCIRLCSAKGGVVFVLWGKTASTFNKEIDTSKNIILKAAHPSPFSANKGFFNCNHFTIINDLLDTPIDWNL</sequence>
<dbReference type="InParanoid" id="A0A2K1K2Z2"/>
<evidence type="ECO:0000256" key="9">
    <source>
        <dbReference type="ARBA" id="ARBA00048552"/>
    </source>
</evidence>
<proteinExistence type="inferred from homology"/>
<dbReference type="InterPro" id="IPR000722">
    <property type="entry name" value="RNA_pol_asu"/>
</dbReference>
<keyword evidence="14" id="KW-1185">Reference proteome</keyword>
<reference evidence="12 14" key="2">
    <citation type="journal article" date="2018" name="Plant J.">
        <title>The Physcomitrella patens chromosome-scale assembly reveals moss genome structure and evolution.</title>
        <authorList>
            <person name="Lang D."/>
            <person name="Ullrich K.K."/>
            <person name="Murat F."/>
            <person name="Fuchs J."/>
            <person name="Jenkins J."/>
            <person name="Haas F.B."/>
            <person name="Piednoel M."/>
            <person name="Gundlach H."/>
            <person name="Van Bel M."/>
            <person name="Meyberg R."/>
            <person name="Vives C."/>
            <person name="Morata J."/>
            <person name="Symeonidi A."/>
            <person name="Hiss M."/>
            <person name="Muchero W."/>
            <person name="Kamisugi Y."/>
            <person name="Saleh O."/>
            <person name="Blanc G."/>
            <person name="Decker E.L."/>
            <person name="van Gessel N."/>
            <person name="Grimwood J."/>
            <person name="Hayes R.D."/>
            <person name="Graham S.W."/>
            <person name="Gunter L.E."/>
            <person name="McDaniel S.F."/>
            <person name="Hoernstein S.N.W."/>
            <person name="Larsson A."/>
            <person name="Li F.W."/>
            <person name="Perroud P.F."/>
            <person name="Phillips J."/>
            <person name="Ranjan P."/>
            <person name="Rokshar D.S."/>
            <person name="Rothfels C.J."/>
            <person name="Schneider L."/>
            <person name="Shu S."/>
            <person name="Stevenson D.W."/>
            <person name="Thummler F."/>
            <person name="Tillich M."/>
            <person name="Villarreal Aguilar J.C."/>
            <person name="Widiez T."/>
            <person name="Wong G.K."/>
            <person name="Wymore A."/>
            <person name="Zhang Y."/>
            <person name="Zimmer A.D."/>
            <person name="Quatrano R.S."/>
            <person name="Mayer K.F.X."/>
            <person name="Goodstein D."/>
            <person name="Casacuberta J.M."/>
            <person name="Vandepoele K."/>
            <person name="Reski R."/>
            <person name="Cuming A.C."/>
            <person name="Tuskan G.A."/>
            <person name="Maumus F."/>
            <person name="Salse J."/>
            <person name="Schmutz J."/>
            <person name="Rensing S.A."/>
        </authorList>
    </citation>
    <scope>NUCLEOTIDE SEQUENCE [LARGE SCALE GENOMIC DNA]</scope>
    <source>
        <strain evidence="13 14">cv. Gransden 2004</strain>
    </source>
</reference>
<dbReference type="Pfam" id="PF00623">
    <property type="entry name" value="RNA_pol_Rpb1_2"/>
    <property type="match status" value="1"/>
</dbReference>
<evidence type="ECO:0000256" key="5">
    <source>
        <dbReference type="ARBA" id="ARBA00022763"/>
    </source>
</evidence>
<keyword evidence="10" id="KW-0496">Mitochondrion</keyword>
<dbReference type="PANTHER" id="PTHR11264">
    <property type="entry name" value="URACIL-DNA GLYCOSYLASE"/>
    <property type="match status" value="1"/>
</dbReference>
<comment type="caution">
    <text evidence="10">Lacks conserved residue(s) required for the propagation of feature annotation.</text>
</comment>
<feature type="domain" description="Uracil-DNA glycosylase-like" evidence="11">
    <location>
        <begin position="379"/>
        <end position="538"/>
    </location>
</feature>
<dbReference type="STRING" id="3218.A0A2K1K2Z2"/>
<dbReference type="SUPFAM" id="SSF52141">
    <property type="entry name" value="Uracil-DNA glycosylase-like"/>
    <property type="match status" value="1"/>
</dbReference>
<dbReference type="Pfam" id="PF04998">
    <property type="entry name" value="RNA_pol_Rpb1_5"/>
    <property type="match status" value="1"/>
</dbReference>
<keyword evidence="10" id="KW-0539">Nucleus</keyword>
<dbReference type="InterPro" id="IPR007066">
    <property type="entry name" value="RNA_pol_Rpb1_3"/>
</dbReference>
<dbReference type="AlphaFoldDB" id="A0A2K1K2Z2"/>
<dbReference type="PaxDb" id="3218-PP1S29_171V6.1"/>
<evidence type="ECO:0000256" key="6">
    <source>
        <dbReference type="ARBA" id="ARBA00022801"/>
    </source>
</evidence>
<evidence type="ECO:0000256" key="7">
    <source>
        <dbReference type="ARBA" id="ARBA00023163"/>
    </source>
</evidence>
<evidence type="ECO:0000256" key="10">
    <source>
        <dbReference type="HAMAP-Rule" id="MF_03166"/>
    </source>
</evidence>